<keyword evidence="3 4" id="KW-0687">Ribonucleoprotein</keyword>
<dbReference type="GO" id="GO:0002181">
    <property type="term" value="P:cytoplasmic translation"/>
    <property type="evidence" value="ECO:0007669"/>
    <property type="project" value="TreeGrafter"/>
</dbReference>
<dbReference type="InterPro" id="IPR002358">
    <property type="entry name" value="Ribosomal_uL6_CS"/>
</dbReference>
<geneLocation type="plastid" evidence="6"/>
<reference evidence="6" key="1">
    <citation type="journal article" date="2019" name="Mol. Phylogenet. Evol.">
        <title>Morphological evolution and classification of the red algal order Ceramiales inferred using plastid phylogenomics.</title>
        <authorList>
            <person name="Diaz-Tapia P."/>
            <person name="Pasella M.M."/>
            <person name="Verbruggen H."/>
            <person name="Maggs C.A."/>
        </authorList>
    </citation>
    <scope>NUCLEOTIDE SEQUENCE</scope>
    <source>
        <strain evidence="6">PD1141</strain>
    </source>
</reference>
<dbReference type="GO" id="GO:0022625">
    <property type="term" value="C:cytosolic large ribosomal subunit"/>
    <property type="evidence" value="ECO:0007669"/>
    <property type="project" value="TreeGrafter"/>
</dbReference>
<dbReference type="NCBIfam" id="TIGR03654">
    <property type="entry name" value="L6_bact"/>
    <property type="match status" value="1"/>
</dbReference>
<evidence type="ECO:0000256" key="3">
    <source>
        <dbReference type="ARBA" id="ARBA00023274"/>
    </source>
</evidence>
<dbReference type="HAMAP" id="MF_01365_B">
    <property type="entry name" value="Ribosomal_uL6_B"/>
    <property type="match status" value="1"/>
</dbReference>
<dbReference type="PIRSF" id="PIRSF002162">
    <property type="entry name" value="Ribosomal_L6"/>
    <property type="match status" value="1"/>
</dbReference>
<dbReference type="Pfam" id="PF00347">
    <property type="entry name" value="Ribosomal_L6"/>
    <property type="match status" value="2"/>
</dbReference>
<dbReference type="GO" id="GO:0003735">
    <property type="term" value="F:structural constituent of ribosome"/>
    <property type="evidence" value="ECO:0007669"/>
    <property type="project" value="InterPro"/>
</dbReference>
<evidence type="ECO:0000256" key="4">
    <source>
        <dbReference type="RuleBase" id="RU003869"/>
    </source>
</evidence>
<dbReference type="AlphaFoldDB" id="A0A4D6X347"/>
<accession>A0A4D6X347</accession>
<protein>
    <submittedName>
        <fullName evidence="6">Ribosomal protein L6</fullName>
    </submittedName>
</protein>
<evidence type="ECO:0000256" key="1">
    <source>
        <dbReference type="ARBA" id="ARBA00009356"/>
    </source>
</evidence>
<dbReference type="SUPFAM" id="SSF56053">
    <property type="entry name" value="Ribosomal protein L6"/>
    <property type="match status" value="2"/>
</dbReference>
<evidence type="ECO:0000256" key="2">
    <source>
        <dbReference type="ARBA" id="ARBA00022980"/>
    </source>
</evidence>
<name>A0A4D6X347_9FLOR</name>
<dbReference type="InterPro" id="IPR019906">
    <property type="entry name" value="Ribosomal_uL6_bac-type"/>
</dbReference>
<gene>
    <name evidence="6" type="primary">rpl6</name>
</gene>
<organism evidence="6">
    <name type="scientific">Inkyuleea mariana</name>
    <dbReference type="NCBI Taxonomy" id="123988"/>
    <lineage>
        <taxon>Eukaryota</taxon>
        <taxon>Rhodophyta</taxon>
        <taxon>Florideophyceae</taxon>
        <taxon>Rhodymeniophycidae</taxon>
        <taxon>Ceramiales</taxon>
        <taxon>Ceramiaceae</taxon>
        <taxon>Inkyuleea</taxon>
    </lineage>
</organism>
<dbReference type="InterPro" id="IPR036789">
    <property type="entry name" value="Ribosomal_uL6-like_a/b-dom_sf"/>
</dbReference>
<dbReference type="PANTHER" id="PTHR11655">
    <property type="entry name" value="60S/50S RIBOSOMAL PROTEIN L6/L9"/>
    <property type="match status" value="1"/>
</dbReference>
<dbReference type="PANTHER" id="PTHR11655:SF14">
    <property type="entry name" value="LARGE RIBOSOMAL SUBUNIT PROTEIN UL6M"/>
    <property type="match status" value="1"/>
</dbReference>
<feature type="domain" description="Large ribosomal subunit protein uL6 alpha-beta" evidence="5">
    <location>
        <begin position="12"/>
        <end position="82"/>
    </location>
</feature>
<dbReference type="PROSITE" id="PS00525">
    <property type="entry name" value="RIBOSOMAL_L6_1"/>
    <property type="match status" value="1"/>
</dbReference>
<reference evidence="6" key="2">
    <citation type="submission" date="2019-04" db="EMBL/GenBank/DDBJ databases">
        <authorList>
            <person name="Pasella M."/>
        </authorList>
    </citation>
    <scope>NUCLEOTIDE SEQUENCE</scope>
    <source>
        <strain evidence="6">PD1141</strain>
    </source>
</reference>
<keyword evidence="6" id="KW-0934">Plastid</keyword>
<proteinExistence type="inferred from homology"/>
<dbReference type="PRINTS" id="PR00059">
    <property type="entry name" value="RIBOSOMALL6"/>
</dbReference>
<evidence type="ECO:0000313" key="6">
    <source>
        <dbReference type="EMBL" id="QCI09070.1"/>
    </source>
</evidence>
<evidence type="ECO:0000259" key="5">
    <source>
        <dbReference type="Pfam" id="PF00347"/>
    </source>
</evidence>
<dbReference type="FunFam" id="3.90.930.12:FF:000001">
    <property type="entry name" value="50S ribosomal protein L6"/>
    <property type="match status" value="1"/>
</dbReference>
<dbReference type="EMBL" id="MK814743">
    <property type="protein sequence ID" value="QCI09070.1"/>
    <property type="molecule type" value="Genomic_DNA"/>
</dbReference>
<dbReference type="Gene3D" id="3.90.930.12">
    <property type="entry name" value="Ribosomal protein L6, alpha-beta domain"/>
    <property type="match status" value="2"/>
</dbReference>
<dbReference type="GO" id="GO:0019843">
    <property type="term" value="F:rRNA binding"/>
    <property type="evidence" value="ECO:0007669"/>
    <property type="project" value="InterPro"/>
</dbReference>
<dbReference type="InterPro" id="IPR020040">
    <property type="entry name" value="Ribosomal_uL6_a/b-dom"/>
</dbReference>
<comment type="similarity">
    <text evidence="1 4">Belongs to the universal ribosomal protein uL6 family.</text>
</comment>
<feature type="domain" description="Large ribosomal subunit protein uL6 alpha-beta" evidence="5">
    <location>
        <begin position="91"/>
        <end position="164"/>
    </location>
</feature>
<sequence length="178" mass="19936">MSRIGKKIIILPKQIQAEIKDSIILITGPKGKLSYRISKLLKIEKTNNIIALTKNQNNKKSQQLYGLYRTIINNMVLGVSEGFEKKLEIQGVGYRSQMDGKNLILNIGYSHPIIIQPPKDISIKVENSTYIIISGINKELVGQIAAKIRAARPPEPYKGKGIRYCNEHINRKVGKAGK</sequence>
<keyword evidence="2 4" id="KW-0689">Ribosomal protein</keyword>
<dbReference type="InterPro" id="IPR000702">
    <property type="entry name" value="Ribosomal_uL6-like"/>
</dbReference>